<reference evidence="2 3" key="1">
    <citation type="submission" date="2012-08" db="EMBL/GenBank/DDBJ databases">
        <authorList>
            <person name="Gan P.H.P."/>
            <person name="Ikeda K."/>
            <person name="Irieda H."/>
            <person name="Narusaka M."/>
            <person name="O'Connell R.J."/>
            <person name="Narusaka Y."/>
            <person name="Takano Y."/>
            <person name="Kubo Y."/>
            <person name="Shirasu K."/>
        </authorList>
    </citation>
    <scope>NUCLEOTIDE SEQUENCE [LARGE SCALE GENOMIC DNA]</scope>
    <source>
        <strain evidence="2 3">Nara gc5</strain>
    </source>
</reference>
<dbReference type="EMBL" id="ANPB02000009">
    <property type="protein sequence ID" value="KAF4476267.1"/>
    <property type="molecule type" value="Genomic_DNA"/>
</dbReference>
<gene>
    <name evidence="2" type="ORF">CGGC5_v014547</name>
</gene>
<evidence type="ECO:0000256" key="1">
    <source>
        <dbReference type="SAM" id="MobiDB-lite"/>
    </source>
</evidence>
<reference evidence="2 3" key="2">
    <citation type="submission" date="2020-04" db="EMBL/GenBank/DDBJ databases">
        <title>Genome sequencing and assembly of multiple isolates from the Colletotrichum gloeosporioides species complex.</title>
        <authorList>
            <person name="Gan P."/>
            <person name="Shirasu K."/>
        </authorList>
    </citation>
    <scope>NUCLEOTIDE SEQUENCE [LARGE SCALE GENOMIC DNA]</scope>
    <source>
        <strain evidence="2 3">Nara gc5</strain>
    </source>
</reference>
<proteinExistence type="predicted"/>
<dbReference type="GeneID" id="43613476"/>
<protein>
    <submittedName>
        <fullName evidence="2">Uncharacterized protein</fullName>
    </submittedName>
</protein>
<sequence length="124" mass="13273">MASQTSTSKPLPSVSRSSNTHGTAQGCLTDGPGGNNPASGGDNREQPSSLSHAALTKHNFGIDTNIHSVEEDQRRDEMAVIRNLVSLGLTLDSKVAQKVARNTHGMSPMERFMKEIQETANKIS</sequence>
<comment type="caution">
    <text evidence="2">The sequence shown here is derived from an EMBL/GenBank/DDBJ whole genome shotgun (WGS) entry which is preliminary data.</text>
</comment>
<accession>A0A7J6II10</accession>
<dbReference type="AlphaFoldDB" id="A0A7J6II10"/>
<name>A0A7J6II10_COLFN</name>
<dbReference type="InParanoid" id="A0A7J6II10"/>
<evidence type="ECO:0000313" key="3">
    <source>
        <dbReference type="Proteomes" id="UP000011096"/>
    </source>
</evidence>
<dbReference type="Proteomes" id="UP000011096">
    <property type="component" value="Unassembled WGS sequence"/>
</dbReference>
<organism evidence="2 3">
    <name type="scientific">Colletotrichum fructicola (strain Nara gc5)</name>
    <name type="common">Anthracnose fungus</name>
    <name type="synonym">Colletotrichum gloeosporioides (strain Nara gc5)</name>
    <dbReference type="NCBI Taxonomy" id="1213859"/>
    <lineage>
        <taxon>Eukaryota</taxon>
        <taxon>Fungi</taxon>
        <taxon>Dikarya</taxon>
        <taxon>Ascomycota</taxon>
        <taxon>Pezizomycotina</taxon>
        <taxon>Sordariomycetes</taxon>
        <taxon>Hypocreomycetidae</taxon>
        <taxon>Glomerellales</taxon>
        <taxon>Glomerellaceae</taxon>
        <taxon>Colletotrichum</taxon>
        <taxon>Colletotrichum gloeosporioides species complex</taxon>
    </lineage>
</organism>
<dbReference type="RefSeq" id="XP_031891061.1">
    <property type="nucleotide sequence ID" value="XM_032029397.1"/>
</dbReference>
<keyword evidence="3" id="KW-1185">Reference proteome</keyword>
<feature type="compositionally biased region" description="Polar residues" evidence="1">
    <location>
        <begin position="1"/>
        <end position="23"/>
    </location>
</feature>
<evidence type="ECO:0000313" key="2">
    <source>
        <dbReference type="EMBL" id="KAF4476267.1"/>
    </source>
</evidence>
<feature type="region of interest" description="Disordered" evidence="1">
    <location>
        <begin position="1"/>
        <end position="74"/>
    </location>
</feature>